<keyword evidence="5" id="KW-1185">Reference proteome</keyword>
<evidence type="ECO:0000256" key="1">
    <source>
        <dbReference type="ARBA" id="ARBA00022737"/>
    </source>
</evidence>
<evidence type="ECO:0000313" key="5">
    <source>
        <dbReference type="Proteomes" id="UP000326565"/>
    </source>
</evidence>
<dbReference type="Pfam" id="PF12796">
    <property type="entry name" value="Ank_2"/>
    <property type="match status" value="1"/>
</dbReference>
<dbReference type="Gene3D" id="1.25.40.20">
    <property type="entry name" value="Ankyrin repeat-containing domain"/>
    <property type="match status" value="1"/>
</dbReference>
<dbReference type="InterPro" id="IPR036770">
    <property type="entry name" value="Ankyrin_rpt-contain_sf"/>
</dbReference>
<evidence type="ECO:0000256" key="2">
    <source>
        <dbReference type="ARBA" id="ARBA00023043"/>
    </source>
</evidence>
<dbReference type="OrthoDB" id="4807664at2759"/>
<evidence type="ECO:0000256" key="3">
    <source>
        <dbReference type="PROSITE-ProRule" id="PRU00023"/>
    </source>
</evidence>
<keyword evidence="1" id="KW-0677">Repeat</keyword>
<accession>A0A5N5X0T0</accession>
<dbReference type="GO" id="GO:0045944">
    <property type="term" value="P:positive regulation of transcription by RNA polymerase II"/>
    <property type="evidence" value="ECO:0007669"/>
    <property type="project" value="TreeGrafter"/>
</dbReference>
<dbReference type="GO" id="GO:0005634">
    <property type="term" value="C:nucleus"/>
    <property type="evidence" value="ECO:0007669"/>
    <property type="project" value="TreeGrafter"/>
</dbReference>
<proteinExistence type="predicted"/>
<dbReference type="PROSITE" id="PS50088">
    <property type="entry name" value="ANK_REPEAT"/>
    <property type="match status" value="2"/>
</dbReference>
<evidence type="ECO:0000313" key="4">
    <source>
        <dbReference type="EMBL" id="KAB8074378.1"/>
    </source>
</evidence>
<feature type="repeat" description="ANK" evidence="3">
    <location>
        <begin position="80"/>
        <end position="112"/>
    </location>
</feature>
<dbReference type="GO" id="GO:0000976">
    <property type="term" value="F:transcription cis-regulatory region binding"/>
    <property type="evidence" value="ECO:0007669"/>
    <property type="project" value="TreeGrafter"/>
</dbReference>
<gene>
    <name evidence="4" type="ORF">BDV29DRAFT_201389</name>
</gene>
<organism evidence="4 5">
    <name type="scientific">Aspergillus leporis</name>
    <dbReference type="NCBI Taxonomy" id="41062"/>
    <lineage>
        <taxon>Eukaryota</taxon>
        <taxon>Fungi</taxon>
        <taxon>Dikarya</taxon>
        <taxon>Ascomycota</taxon>
        <taxon>Pezizomycotina</taxon>
        <taxon>Eurotiomycetes</taxon>
        <taxon>Eurotiomycetidae</taxon>
        <taxon>Eurotiales</taxon>
        <taxon>Aspergillaceae</taxon>
        <taxon>Aspergillus</taxon>
        <taxon>Aspergillus subgen. Circumdati</taxon>
    </lineage>
</organism>
<dbReference type="EMBL" id="ML732211">
    <property type="protein sequence ID" value="KAB8074378.1"/>
    <property type="molecule type" value="Genomic_DNA"/>
</dbReference>
<sequence>MAIIDGEFLRLKEFNEVKLNGDIRDFMEDAHSSFKSKGALNPRGPKFKKSLIHYAAMGDYSELLRVLLANGAARDDRDQNSRTPLSWAAEYGALESVKILLEEGAEINSKDDMFSTPLSWLVHAGAPTPQLAATEAYLRKSGAKEKGAKRCWILRKIRML</sequence>
<dbReference type="AlphaFoldDB" id="A0A5N5X0T0"/>
<protein>
    <submittedName>
        <fullName evidence="4">Ankyrin repeat-containing domain protein</fullName>
    </submittedName>
</protein>
<reference evidence="4 5" key="1">
    <citation type="submission" date="2019-04" db="EMBL/GenBank/DDBJ databases">
        <title>Friends and foes A comparative genomics study of 23 Aspergillus species from section Flavi.</title>
        <authorList>
            <consortium name="DOE Joint Genome Institute"/>
            <person name="Kjaerbolling I."/>
            <person name="Vesth T."/>
            <person name="Frisvad J.C."/>
            <person name="Nybo J.L."/>
            <person name="Theobald S."/>
            <person name="Kildgaard S."/>
            <person name="Isbrandt T."/>
            <person name="Kuo A."/>
            <person name="Sato A."/>
            <person name="Lyhne E.K."/>
            <person name="Kogle M.E."/>
            <person name="Wiebenga A."/>
            <person name="Kun R.S."/>
            <person name="Lubbers R.J."/>
            <person name="Makela M.R."/>
            <person name="Barry K."/>
            <person name="Chovatia M."/>
            <person name="Clum A."/>
            <person name="Daum C."/>
            <person name="Haridas S."/>
            <person name="He G."/>
            <person name="LaButti K."/>
            <person name="Lipzen A."/>
            <person name="Mondo S."/>
            <person name="Riley R."/>
            <person name="Salamov A."/>
            <person name="Simmons B.A."/>
            <person name="Magnuson J.K."/>
            <person name="Henrissat B."/>
            <person name="Mortensen U.H."/>
            <person name="Larsen T.O."/>
            <person name="Devries R.P."/>
            <person name="Grigoriev I.V."/>
            <person name="Machida M."/>
            <person name="Baker S.E."/>
            <person name="Andersen M.R."/>
        </authorList>
    </citation>
    <scope>NUCLEOTIDE SEQUENCE [LARGE SCALE GENOMIC DNA]</scope>
    <source>
        <strain evidence="4 5">CBS 151.66</strain>
    </source>
</reference>
<dbReference type="PROSITE" id="PS50297">
    <property type="entry name" value="ANK_REP_REGION"/>
    <property type="match status" value="1"/>
</dbReference>
<dbReference type="SUPFAM" id="SSF48403">
    <property type="entry name" value="Ankyrin repeat"/>
    <property type="match status" value="1"/>
</dbReference>
<dbReference type="InterPro" id="IPR050663">
    <property type="entry name" value="Ankyrin-SOCS_Box"/>
</dbReference>
<dbReference type="InterPro" id="IPR002110">
    <property type="entry name" value="Ankyrin_rpt"/>
</dbReference>
<dbReference type="Proteomes" id="UP000326565">
    <property type="component" value="Unassembled WGS sequence"/>
</dbReference>
<feature type="repeat" description="ANK" evidence="3">
    <location>
        <begin position="47"/>
        <end position="79"/>
    </location>
</feature>
<dbReference type="SMART" id="SM00248">
    <property type="entry name" value="ANK"/>
    <property type="match status" value="2"/>
</dbReference>
<dbReference type="PANTHER" id="PTHR24193">
    <property type="entry name" value="ANKYRIN REPEAT PROTEIN"/>
    <property type="match status" value="1"/>
</dbReference>
<dbReference type="PANTHER" id="PTHR24193:SF121">
    <property type="entry name" value="ADA2A-CONTAINING COMPLEX COMPONENT 3, ISOFORM D"/>
    <property type="match status" value="1"/>
</dbReference>
<name>A0A5N5X0T0_9EURO</name>
<keyword evidence="2 3" id="KW-0040">ANK repeat</keyword>